<evidence type="ECO:0000256" key="4">
    <source>
        <dbReference type="ARBA" id="ARBA00023004"/>
    </source>
</evidence>
<dbReference type="GO" id="GO:0046872">
    <property type="term" value="F:metal ion binding"/>
    <property type="evidence" value="ECO:0007669"/>
    <property type="project" value="UniProtKB-KW"/>
</dbReference>
<keyword evidence="8" id="KW-1185">Reference proteome</keyword>
<gene>
    <name evidence="7" type="ORF">D5018_03420</name>
</gene>
<dbReference type="PANTHER" id="PTHR11228">
    <property type="entry name" value="RADICAL SAM DOMAIN PROTEIN"/>
    <property type="match status" value="1"/>
</dbReference>
<dbReference type="Pfam" id="PF04055">
    <property type="entry name" value="Radical_SAM"/>
    <property type="match status" value="1"/>
</dbReference>
<comment type="caution">
    <text evidence="7">The sequence shown here is derived from an EMBL/GenBank/DDBJ whole genome shotgun (WGS) entry which is preliminary data.</text>
</comment>
<dbReference type="GO" id="GO:0051536">
    <property type="term" value="F:iron-sulfur cluster binding"/>
    <property type="evidence" value="ECO:0007669"/>
    <property type="project" value="UniProtKB-KW"/>
</dbReference>
<evidence type="ECO:0000256" key="1">
    <source>
        <dbReference type="ARBA" id="ARBA00001966"/>
    </source>
</evidence>
<dbReference type="CDD" id="cd01335">
    <property type="entry name" value="Radical_SAM"/>
    <property type="match status" value="1"/>
</dbReference>
<evidence type="ECO:0000313" key="8">
    <source>
        <dbReference type="Proteomes" id="UP000281474"/>
    </source>
</evidence>
<evidence type="ECO:0000256" key="2">
    <source>
        <dbReference type="ARBA" id="ARBA00022691"/>
    </source>
</evidence>
<evidence type="ECO:0000256" key="5">
    <source>
        <dbReference type="ARBA" id="ARBA00023014"/>
    </source>
</evidence>
<keyword evidence="2" id="KW-0949">S-adenosyl-L-methionine</keyword>
<dbReference type="GO" id="GO:0003824">
    <property type="term" value="F:catalytic activity"/>
    <property type="evidence" value="ECO:0007669"/>
    <property type="project" value="InterPro"/>
</dbReference>
<dbReference type="InterPro" id="IPR013785">
    <property type="entry name" value="Aldolase_TIM"/>
</dbReference>
<evidence type="ECO:0000259" key="6">
    <source>
        <dbReference type="PROSITE" id="PS51918"/>
    </source>
</evidence>
<dbReference type="SUPFAM" id="SSF102114">
    <property type="entry name" value="Radical SAM enzymes"/>
    <property type="match status" value="1"/>
</dbReference>
<organism evidence="7 8">
    <name type="scientific">Parashewanella curva</name>
    <dbReference type="NCBI Taxonomy" id="2338552"/>
    <lineage>
        <taxon>Bacteria</taxon>
        <taxon>Pseudomonadati</taxon>
        <taxon>Pseudomonadota</taxon>
        <taxon>Gammaproteobacteria</taxon>
        <taxon>Alteromonadales</taxon>
        <taxon>Shewanellaceae</taxon>
        <taxon>Parashewanella</taxon>
    </lineage>
</organism>
<protein>
    <submittedName>
        <fullName evidence="7">Radical SAM protein</fullName>
    </submittedName>
</protein>
<dbReference type="InterPro" id="IPR058240">
    <property type="entry name" value="rSAM_sf"/>
</dbReference>
<dbReference type="PANTHER" id="PTHR11228:SF7">
    <property type="entry name" value="PQQA PEPTIDE CYCLASE"/>
    <property type="match status" value="1"/>
</dbReference>
<dbReference type="AlphaFoldDB" id="A0A3L8Q0G3"/>
<comment type="cofactor">
    <cofactor evidence="1">
        <name>[4Fe-4S] cluster</name>
        <dbReference type="ChEBI" id="CHEBI:49883"/>
    </cofactor>
</comment>
<feature type="domain" description="Radical SAM core" evidence="6">
    <location>
        <begin position="22"/>
        <end position="254"/>
    </location>
</feature>
<dbReference type="Proteomes" id="UP000281474">
    <property type="component" value="Unassembled WGS sequence"/>
</dbReference>
<dbReference type="EMBL" id="QZEI01000006">
    <property type="protein sequence ID" value="RLV61157.1"/>
    <property type="molecule type" value="Genomic_DNA"/>
</dbReference>
<evidence type="ECO:0000256" key="3">
    <source>
        <dbReference type="ARBA" id="ARBA00022723"/>
    </source>
</evidence>
<dbReference type="Gene3D" id="3.20.20.70">
    <property type="entry name" value="Aldolase class I"/>
    <property type="match status" value="1"/>
</dbReference>
<reference evidence="7 8" key="1">
    <citation type="submission" date="2018-09" db="EMBL/GenBank/DDBJ databases">
        <title>Phylogeny of the Shewanellaceae, and recommendation for two new genera, Pseudoshewanella and Parashewanella.</title>
        <authorList>
            <person name="Wang G."/>
        </authorList>
    </citation>
    <scope>NUCLEOTIDE SEQUENCE [LARGE SCALE GENOMIC DNA]</scope>
    <source>
        <strain evidence="7 8">C51</strain>
    </source>
</reference>
<keyword evidence="5" id="KW-0411">Iron-sulfur</keyword>
<evidence type="ECO:0000313" key="7">
    <source>
        <dbReference type="EMBL" id="RLV61157.1"/>
    </source>
</evidence>
<accession>A0A3L8Q0G3</accession>
<dbReference type="InterPro" id="IPR050377">
    <property type="entry name" value="Radical_SAM_PqqE_MftC-like"/>
</dbReference>
<dbReference type="RefSeq" id="WP_121837583.1">
    <property type="nucleotide sequence ID" value="NZ_ML014757.1"/>
</dbReference>
<proteinExistence type="predicted"/>
<keyword evidence="3" id="KW-0479">Metal-binding</keyword>
<dbReference type="OrthoDB" id="9810775at2"/>
<sequence>MGIAEQITSWTHTPLGDERGYIQPHSLKELWFHTGTKCNLECDFCLEGSSPSDKRLLSPKLEEVMPLIDEAIEMGVEQFSFTGGEPFLAKDIIAILDYASRFKPCLVLTNGTEPLLKRLDSLIALKAKNQNQISFRISIDSPNEQKHDLGRGHGNFSKAFIGMRKLHQHGFSVSLARHIENGEDQAQVDKQFQNLFALNGLPADMNIVAFPDFLPPNSLPHVPHITTHCMTAYQTEEQRNNYMCANSKMIIKKDDSMQVYACTLVDDDPDYFMGNSLQESMPKKVNLKHHRCYSCFAHGASCSEM</sequence>
<dbReference type="PROSITE" id="PS51918">
    <property type="entry name" value="RADICAL_SAM"/>
    <property type="match status" value="1"/>
</dbReference>
<dbReference type="InterPro" id="IPR007197">
    <property type="entry name" value="rSAM"/>
</dbReference>
<dbReference type="SFLD" id="SFLDG01067">
    <property type="entry name" value="SPASM/twitch_domain_containing"/>
    <property type="match status" value="1"/>
</dbReference>
<keyword evidence="4" id="KW-0408">Iron</keyword>
<dbReference type="SFLD" id="SFLDS00029">
    <property type="entry name" value="Radical_SAM"/>
    <property type="match status" value="1"/>
</dbReference>
<name>A0A3L8Q0G3_9GAMM</name>